<dbReference type="eggNOG" id="ENOG502ZB8S">
    <property type="taxonomic scope" value="Bacteria"/>
</dbReference>
<protein>
    <recommendedName>
        <fullName evidence="2">DUF91 domain-containing protein</fullName>
    </recommendedName>
</protein>
<evidence type="ECO:0000313" key="1">
    <source>
        <dbReference type="EMBL" id="ABJ83692.1"/>
    </source>
</evidence>
<organism evidence="1">
    <name type="scientific">Solibacter usitatus (strain Ellin6076)</name>
    <dbReference type="NCBI Taxonomy" id="234267"/>
    <lineage>
        <taxon>Bacteria</taxon>
        <taxon>Pseudomonadati</taxon>
        <taxon>Acidobacteriota</taxon>
        <taxon>Terriglobia</taxon>
        <taxon>Bryobacterales</taxon>
        <taxon>Solibacteraceae</taxon>
        <taxon>Candidatus Solibacter</taxon>
    </lineage>
</organism>
<dbReference type="InterPro" id="IPR011856">
    <property type="entry name" value="tRNA_endonuc-like_dom_sf"/>
</dbReference>
<dbReference type="HOGENOM" id="CLU_508912_0_0_0"/>
<dbReference type="OrthoDB" id="101225at2"/>
<dbReference type="KEGG" id="sus:Acid_2703"/>
<dbReference type="Gene3D" id="3.40.1350.10">
    <property type="match status" value="1"/>
</dbReference>
<accession>Q023Y4</accession>
<dbReference type="GO" id="GO:0003676">
    <property type="term" value="F:nucleic acid binding"/>
    <property type="evidence" value="ECO:0007669"/>
    <property type="project" value="InterPro"/>
</dbReference>
<dbReference type="InParanoid" id="Q023Y4"/>
<name>Q023Y4_SOLUE</name>
<gene>
    <name evidence="1" type="ordered locus">Acid_2703</name>
</gene>
<sequence>MTQDIGDIRAAIEEFLRGARQPALLEPGEELLPLTGENHSLEIRGSRLTLQAWDRTRNWTRRVAAIAENTPARLEMTVERFARRTGQMFLLDLSRRSGSEMGRRSGRLVFRERFRLFLRRQFPEWNLADVSAEADLEHSLSPAYPRAYLKHGQHGWAAIACPQSSDAAAVLSFGLIWLDYLRRRERRVTLEGLAVYVPAGEERAAALRLLCLDPARAEFALFTYDHQDVLQRSDIRDYGNLDTRLEQCRRPAPNAVQPWQQITSVPGVESIAKHDGRTSLRVRGIEFAELTGNDLIFGLAERRPAREHHAAEIARLAEELDRARCAGGDPAHPLYRQYPEAWLESLARADVETLDATLLREPVYGQVPAFAAGERGVLDLLAVDRSGRLVVIELKASSDLHLPLQALDYWIRVKWHLDRGEFTANGYFPGIPLRPEPPRLLLVSPSLEFHPTTETVMGYYAPEIEVERIGLAVEWRKGLHVMFRLSGAQSPQ</sequence>
<proteinExistence type="predicted"/>
<dbReference type="AlphaFoldDB" id="Q023Y4"/>
<reference evidence="1" key="1">
    <citation type="submission" date="2006-10" db="EMBL/GenBank/DDBJ databases">
        <title>Complete sequence of Solibacter usitatus Ellin6076.</title>
        <authorList>
            <consortium name="US DOE Joint Genome Institute"/>
            <person name="Copeland A."/>
            <person name="Lucas S."/>
            <person name="Lapidus A."/>
            <person name="Barry K."/>
            <person name="Detter J.C."/>
            <person name="Glavina del Rio T."/>
            <person name="Hammon N."/>
            <person name="Israni S."/>
            <person name="Dalin E."/>
            <person name="Tice H."/>
            <person name="Pitluck S."/>
            <person name="Thompson L.S."/>
            <person name="Brettin T."/>
            <person name="Bruce D."/>
            <person name="Han C."/>
            <person name="Tapia R."/>
            <person name="Gilna P."/>
            <person name="Schmutz J."/>
            <person name="Larimer F."/>
            <person name="Land M."/>
            <person name="Hauser L."/>
            <person name="Kyrpides N."/>
            <person name="Mikhailova N."/>
            <person name="Janssen P.H."/>
            <person name="Kuske C.R."/>
            <person name="Richardson P."/>
        </authorList>
    </citation>
    <scope>NUCLEOTIDE SEQUENCE</scope>
    <source>
        <strain evidence="1">Ellin6076</strain>
    </source>
</reference>
<dbReference type="STRING" id="234267.Acid_2703"/>
<evidence type="ECO:0008006" key="2">
    <source>
        <dbReference type="Google" id="ProtNLM"/>
    </source>
</evidence>
<dbReference type="EMBL" id="CP000473">
    <property type="protein sequence ID" value="ABJ83692.1"/>
    <property type="molecule type" value="Genomic_DNA"/>
</dbReference>